<comment type="caution">
    <text evidence="3">The sequence shown here is derived from an EMBL/GenBank/DDBJ whole genome shotgun (WGS) entry which is preliminary data.</text>
</comment>
<organism evidence="3 5">
    <name type="scientific">Phakopsora pachyrhizi</name>
    <name type="common">Asian soybean rust disease fungus</name>
    <dbReference type="NCBI Taxonomy" id="170000"/>
    <lineage>
        <taxon>Eukaryota</taxon>
        <taxon>Fungi</taxon>
        <taxon>Dikarya</taxon>
        <taxon>Basidiomycota</taxon>
        <taxon>Pucciniomycotina</taxon>
        <taxon>Pucciniomycetes</taxon>
        <taxon>Pucciniales</taxon>
        <taxon>Phakopsoraceae</taxon>
        <taxon>Phakopsora</taxon>
    </lineage>
</organism>
<evidence type="ECO:0000313" key="3">
    <source>
        <dbReference type="EMBL" id="CAH7674459.1"/>
    </source>
</evidence>
<feature type="signal peptide" evidence="2">
    <location>
        <begin position="1"/>
        <end position="20"/>
    </location>
</feature>
<feature type="chain" id="PRO_5044713207" evidence="2">
    <location>
        <begin position="21"/>
        <end position="240"/>
    </location>
</feature>
<name>A0AAV0AZ44_PHAPC</name>
<dbReference type="AlphaFoldDB" id="A0AAV0AZ44"/>
<evidence type="ECO:0000313" key="4">
    <source>
        <dbReference type="EMBL" id="CAH7683774.1"/>
    </source>
</evidence>
<evidence type="ECO:0000256" key="1">
    <source>
        <dbReference type="SAM" id="MobiDB-lite"/>
    </source>
</evidence>
<protein>
    <submittedName>
        <fullName evidence="3">Expressed protein</fullName>
    </submittedName>
</protein>
<proteinExistence type="predicted"/>
<accession>A0AAV0AZ44</accession>
<evidence type="ECO:0000313" key="5">
    <source>
        <dbReference type="Proteomes" id="UP001153365"/>
    </source>
</evidence>
<dbReference type="Proteomes" id="UP001153365">
    <property type="component" value="Unassembled WGS sequence"/>
</dbReference>
<gene>
    <name evidence="4" type="ORF">PPACK8108_LOCUS17482</name>
    <name evidence="3" type="ORF">PPACK8108_LOCUS9370</name>
</gene>
<keyword evidence="2" id="KW-0732">Signal</keyword>
<evidence type="ECO:0000256" key="2">
    <source>
        <dbReference type="SAM" id="SignalP"/>
    </source>
</evidence>
<reference evidence="3" key="1">
    <citation type="submission" date="2022-06" db="EMBL/GenBank/DDBJ databases">
        <authorList>
            <consortium name="SYNGENTA / RWTH Aachen University"/>
        </authorList>
    </citation>
    <scope>NUCLEOTIDE SEQUENCE</scope>
</reference>
<keyword evidence="5" id="KW-1185">Reference proteome</keyword>
<dbReference type="EMBL" id="CALTRL010004902">
    <property type="protein sequence ID" value="CAH7683774.1"/>
    <property type="molecule type" value="Genomic_DNA"/>
</dbReference>
<dbReference type="EMBL" id="CALTRL010002016">
    <property type="protein sequence ID" value="CAH7674459.1"/>
    <property type="molecule type" value="Genomic_DNA"/>
</dbReference>
<sequence length="240" mass="27082">MRSQKFFVMLIVALAHTLKSQSYLHRNLQRRAFNPKLYSGLESVKQIEKPLKNGISVKDASMSTVELGTSSRLRTGSSIVNPEMTDIKDFQSFKTSSSLTGEGYPVQQTHDKVFPKKGEDIDFSVEYGRSSKNLGGIETGSDSIKMSTKNLAGQEKTDNIYKTKSTFTSYDSKIMRKPSDKMKNIKTKFHNYISKMTSFFKSFKAKPPRTPPPRQPSPLENIASLWSDTVLRNMQSATKK</sequence>
<feature type="region of interest" description="Disordered" evidence="1">
    <location>
        <begin position="203"/>
        <end position="223"/>
    </location>
</feature>